<evidence type="ECO:0000313" key="3">
    <source>
        <dbReference type="EMBL" id="KAK0147245.1"/>
    </source>
</evidence>
<name>A0AA47P3R4_MERPO</name>
<dbReference type="EMBL" id="JAOPHQ010002328">
    <property type="protein sequence ID" value="KAK0147245.1"/>
    <property type="molecule type" value="Genomic_DNA"/>
</dbReference>
<feature type="compositionally biased region" description="Basic and acidic residues" evidence="1">
    <location>
        <begin position="209"/>
        <end position="220"/>
    </location>
</feature>
<proteinExistence type="predicted"/>
<feature type="region of interest" description="Disordered" evidence="1">
    <location>
        <begin position="197"/>
        <end position="224"/>
    </location>
</feature>
<evidence type="ECO:0000313" key="4">
    <source>
        <dbReference type="Proteomes" id="UP001174136"/>
    </source>
</evidence>
<sequence length="256" mass="28693">MSMHWLCSWVVLWRDADDGVYCRDETSNFKITYETTSYKTVILLLFFLLFLVLLVIFLYKKLNKRADGEYTIRNMVLKKGGLRDLLVDWVNTHLGICLWANPDLEEMEVRQGSESVLEEGQEEEEEEEGEEGEEEGEEEVVKVGNAQEGEEGGASDYDDCAASDYDDCAALPSDEQPANQSANLIMEEASCGYVLVHAEKDDEEEEEEERKGGSGKEGDQGSKQGAVLLIDLKFSGGAMWSEEDKNGETVIDLTVL</sequence>
<comment type="caution">
    <text evidence="3">The sequence shown here is derived from an EMBL/GenBank/DDBJ whole genome shotgun (WGS) entry which is preliminary data.</text>
</comment>
<feature type="region of interest" description="Disordered" evidence="1">
    <location>
        <begin position="111"/>
        <end position="160"/>
    </location>
</feature>
<gene>
    <name evidence="3" type="ORF">N1851_013341</name>
</gene>
<dbReference type="AlphaFoldDB" id="A0AA47P3R4"/>
<keyword evidence="2" id="KW-1133">Transmembrane helix</keyword>
<evidence type="ECO:0000256" key="1">
    <source>
        <dbReference type="SAM" id="MobiDB-lite"/>
    </source>
</evidence>
<protein>
    <submittedName>
        <fullName evidence="3">Uncharacterized protein</fullName>
    </submittedName>
</protein>
<keyword evidence="2" id="KW-0472">Membrane</keyword>
<feature type="transmembrane region" description="Helical" evidence="2">
    <location>
        <begin position="40"/>
        <end position="59"/>
    </location>
</feature>
<dbReference type="Proteomes" id="UP001174136">
    <property type="component" value="Unassembled WGS sequence"/>
</dbReference>
<keyword evidence="2" id="KW-0812">Transmembrane</keyword>
<evidence type="ECO:0000256" key="2">
    <source>
        <dbReference type="SAM" id="Phobius"/>
    </source>
</evidence>
<keyword evidence="4" id="KW-1185">Reference proteome</keyword>
<organism evidence="3 4">
    <name type="scientific">Merluccius polli</name>
    <name type="common">Benguela hake</name>
    <name type="synonym">Merluccius cadenati</name>
    <dbReference type="NCBI Taxonomy" id="89951"/>
    <lineage>
        <taxon>Eukaryota</taxon>
        <taxon>Metazoa</taxon>
        <taxon>Chordata</taxon>
        <taxon>Craniata</taxon>
        <taxon>Vertebrata</taxon>
        <taxon>Euteleostomi</taxon>
        <taxon>Actinopterygii</taxon>
        <taxon>Neopterygii</taxon>
        <taxon>Teleostei</taxon>
        <taxon>Neoteleostei</taxon>
        <taxon>Acanthomorphata</taxon>
        <taxon>Zeiogadaria</taxon>
        <taxon>Gadariae</taxon>
        <taxon>Gadiformes</taxon>
        <taxon>Gadoidei</taxon>
        <taxon>Merlucciidae</taxon>
        <taxon>Merluccius</taxon>
    </lineage>
</organism>
<feature type="compositionally biased region" description="Acidic residues" evidence="1">
    <location>
        <begin position="148"/>
        <end position="160"/>
    </location>
</feature>
<feature type="compositionally biased region" description="Acidic residues" evidence="1">
    <location>
        <begin position="116"/>
        <end position="138"/>
    </location>
</feature>
<reference evidence="3" key="1">
    <citation type="journal article" date="2023" name="Front. Mar. Sci.">
        <title>A new Merluccius polli reference genome to investigate the effects of global change in West African waters.</title>
        <authorList>
            <person name="Mateo J.L."/>
            <person name="Blanco-Fernandez C."/>
            <person name="Garcia-Vazquez E."/>
            <person name="Machado-Schiaffino G."/>
        </authorList>
    </citation>
    <scope>NUCLEOTIDE SEQUENCE</scope>
    <source>
        <strain evidence="3">C29</strain>
        <tissue evidence="3">Fin</tissue>
    </source>
</reference>
<accession>A0AA47P3R4</accession>